<dbReference type="WBParaSite" id="MCU_012287-RA">
    <property type="protein sequence ID" value="MCU_012287-RA"/>
    <property type="gene ID" value="MCU_012287"/>
</dbReference>
<organism evidence="1">
    <name type="scientific">Mesocestoides corti</name>
    <name type="common">Flatworm</name>
    <dbReference type="NCBI Taxonomy" id="53468"/>
    <lineage>
        <taxon>Eukaryota</taxon>
        <taxon>Metazoa</taxon>
        <taxon>Spiralia</taxon>
        <taxon>Lophotrochozoa</taxon>
        <taxon>Platyhelminthes</taxon>
        <taxon>Cestoda</taxon>
        <taxon>Eucestoda</taxon>
        <taxon>Cyclophyllidea</taxon>
        <taxon>Mesocestoididae</taxon>
        <taxon>Mesocestoides</taxon>
    </lineage>
</organism>
<reference evidence="1" key="1">
    <citation type="submission" date="2019-11" db="UniProtKB">
        <authorList>
            <consortium name="WormBaseParasite"/>
        </authorList>
    </citation>
    <scope>IDENTIFICATION</scope>
</reference>
<protein>
    <submittedName>
        <fullName evidence="1">Ovule protein</fullName>
    </submittedName>
</protein>
<accession>A0A5K3FVS6</accession>
<sequence>MASPPIQGFPSRSMATAAQILNSPLIHTYMCLGLTSHLGLDVSAVLTHTSEVKIHLRKLTKNTTSSRPGIDG</sequence>
<dbReference type="AlphaFoldDB" id="A0A5K3FVS6"/>
<name>A0A5K3FVS6_MESCO</name>
<proteinExistence type="predicted"/>
<evidence type="ECO:0000313" key="1">
    <source>
        <dbReference type="WBParaSite" id="MCU_012287-RA"/>
    </source>
</evidence>